<accession>A0A0D2CHC2</accession>
<dbReference type="HOGENOM" id="CLU_025632_2_2_1"/>
<keyword evidence="5 12" id="KW-0999">Mitochondrion inner membrane</keyword>
<keyword evidence="6 12" id="KW-0809">Transit peptide</keyword>
<comment type="subcellular location">
    <subcellularLocation>
        <location evidence="1 12">Mitochondrion inner membrane</location>
        <topology evidence="1 12">Multi-pass membrane protein</topology>
    </subcellularLocation>
</comment>
<comment type="similarity">
    <text evidence="2 12">Belongs to the SHE9 family.</text>
</comment>
<feature type="region of interest" description="Disordered" evidence="14">
    <location>
        <begin position="59"/>
        <end position="142"/>
    </location>
</feature>
<keyword evidence="4 12" id="KW-0812">Transmembrane</keyword>
<sequence>MHQAPLRLSQTLRSAFRAANPAHKPLRLPRQYFPLAPPPRQKWSHQRSSILVQARFYSDKKSEVDRNVEDAKSRIGDSLDSRANAAAPAEQTLKNPSDETIVHTFPEASSIVHTSKHEDQKPPKPESHSQPEGSAEDKPPPESIAARYANLQKRFGHFMDNFQTHVFTASRRLNDLTGYSGIEALKNDIERQESIVQQCRADVKACRAKYSEAIAQRSSTQREVNDLLHRKHTWSSGDLERFTSLYRSDHANEQVEAAAQKNVSDAEQRYEEASTKLAKAILARYHEEQIWSDKIRQMSTWGTWGLMGINVLLFVVFQLMLEPWRRRRLVQGFEEKVELAIKESEKVRATAVQAAQAHDDMTAEARVEAVADNIVGQIVDAVTGTASDEAPTAATLKPPLPSQSTIEDAAETLTTGEIAAEEGLLPGSPDVPLTATEPILSASRRDENASLRWTSSGSALAKYEDYMRSLFSEDHKILVSQWDLTKVAMEGVAGGVAVMGLLFVLLRPR</sequence>
<evidence type="ECO:0000256" key="2">
    <source>
        <dbReference type="ARBA" id="ARBA00007472"/>
    </source>
</evidence>
<keyword evidence="8 13" id="KW-0175">Coiled coil</keyword>
<keyword evidence="7 12" id="KW-1133">Transmembrane helix</keyword>
<evidence type="ECO:0000256" key="3">
    <source>
        <dbReference type="ARBA" id="ARBA00011182"/>
    </source>
</evidence>
<evidence type="ECO:0000256" key="11">
    <source>
        <dbReference type="ARBA" id="ARBA00024807"/>
    </source>
</evidence>
<evidence type="ECO:0000313" key="16">
    <source>
        <dbReference type="Proteomes" id="UP000054266"/>
    </source>
</evidence>
<evidence type="ECO:0000256" key="7">
    <source>
        <dbReference type="ARBA" id="ARBA00022989"/>
    </source>
</evidence>
<proteinExistence type="inferred from homology"/>
<dbReference type="InterPro" id="IPR008839">
    <property type="entry name" value="MDM33_fungi"/>
</dbReference>
<evidence type="ECO:0000313" key="15">
    <source>
        <dbReference type="EMBL" id="KIW64621.1"/>
    </source>
</evidence>
<keyword evidence="16" id="KW-1185">Reference proteome</keyword>
<dbReference type="GO" id="GO:0005743">
    <property type="term" value="C:mitochondrial inner membrane"/>
    <property type="evidence" value="ECO:0007669"/>
    <property type="project" value="UniProtKB-SubCell"/>
</dbReference>
<feature type="transmembrane region" description="Helical" evidence="12">
    <location>
        <begin position="487"/>
        <end position="506"/>
    </location>
</feature>
<evidence type="ECO:0000256" key="1">
    <source>
        <dbReference type="ARBA" id="ARBA00004448"/>
    </source>
</evidence>
<dbReference type="Proteomes" id="UP000054266">
    <property type="component" value="Unassembled WGS sequence"/>
</dbReference>
<name>A0A0D2CHC2_9EURO</name>
<evidence type="ECO:0000256" key="12">
    <source>
        <dbReference type="RuleBase" id="RU364128"/>
    </source>
</evidence>
<evidence type="ECO:0000256" key="9">
    <source>
        <dbReference type="ARBA" id="ARBA00023128"/>
    </source>
</evidence>
<dbReference type="PANTHER" id="PTHR31961">
    <property type="entry name" value="SENSITIVE TO HIGH EXPRESSION PROTEIN 9, MITOCHONDRIAL"/>
    <property type="match status" value="1"/>
</dbReference>
<comment type="function">
    <text evidence="11">Required for the maintenance of the structure of the mitochondrial inner membrane. Involved in mitochondrial morphology. Causes growth arrest when highly overexpressed.</text>
</comment>
<evidence type="ECO:0000256" key="13">
    <source>
        <dbReference type="SAM" id="Coils"/>
    </source>
</evidence>
<dbReference type="GO" id="GO:0007007">
    <property type="term" value="P:inner mitochondrial membrane organization"/>
    <property type="evidence" value="ECO:0007669"/>
    <property type="project" value="TreeGrafter"/>
</dbReference>
<protein>
    <recommendedName>
        <fullName evidence="12">Sensitive to high expression protein 9, mitochondrial</fullName>
    </recommendedName>
</protein>
<dbReference type="Pfam" id="PF05546">
    <property type="entry name" value="She9_MDM33"/>
    <property type="match status" value="1"/>
</dbReference>
<feature type="coiled-coil region" evidence="13">
    <location>
        <begin position="256"/>
        <end position="283"/>
    </location>
</feature>
<evidence type="ECO:0000256" key="4">
    <source>
        <dbReference type="ARBA" id="ARBA00022692"/>
    </source>
</evidence>
<organism evidence="15 16">
    <name type="scientific">Phialophora macrospora</name>
    <dbReference type="NCBI Taxonomy" id="1851006"/>
    <lineage>
        <taxon>Eukaryota</taxon>
        <taxon>Fungi</taxon>
        <taxon>Dikarya</taxon>
        <taxon>Ascomycota</taxon>
        <taxon>Pezizomycotina</taxon>
        <taxon>Eurotiomycetes</taxon>
        <taxon>Chaetothyriomycetidae</taxon>
        <taxon>Chaetothyriales</taxon>
        <taxon>Herpotrichiellaceae</taxon>
        <taxon>Phialophora</taxon>
    </lineage>
</organism>
<dbReference type="EMBL" id="KN846961">
    <property type="protein sequence ID" value="KIW64621.1"/>
    <property type="molecule type" value="Genomic_DNA"/>
</dbReference>
<dbReference type="PANTHER" id="PTHR31961:SF3">
    <property type="entry name" value="SENSITIVE TO HIGH EXPRESSION PROTEIN 9, MITOCHONDRIAL"/>
    <property type="match status" value="1"/>
</dbReference>
<dbReference type="AlphaFoldDB" id="A0A0D2CHC2"/>
<evidence type="ECO:0000256" key="6">
    <source>
        <dbReference type="ARBA" id="ARBA00022946"/>
    </source>
</evidence>
<reference evidence="15 16" key="1">
    <citation type="submission" date="2015-01" db="EMBL/GenBank/DDBJ databases">
        <title>The Genome Sequence of Capronia semiimmersa CBS27337.</title>
        <authorList>
            <consortium name="The Broad Institute Genomics Platform"/>
            <person name="Cuomo C."/>
            <person name="de Hoog S."/>
            <person name="Gorbushina A."/>
            <person name="Stielow B."/>
            <person name="Teixiera M."/>
            <person name="Abouelleil A."/>
            <person name="Chapman S.B."/>
            <person name="Priest M."/>
            <person name="Young S.K."/>
            <person name="Wortman J."/>
            <person name="Nusbaum C."/>
            <person name="Birren B."/>
        </authorList>
    </citation>
    <scope>NUCLEOTIDE SEQUENCE [LARGE SCALE GENOMIC DNA]</scope>
    <source>
        <strain evidence="15 16">CBS 27337</strain>
    </source>
</reference>
<evidence type="ECO:0000256" key="10">
    <source>
        <dbReference type="ARBA" id="ARBA00023136"/>
    </source>
</evidence>
<feature type="compositionally biased region" description="Basic and acidic residues" evidence="14">
    <location>
        <begin position="115"/>
        <end position="140"/>
    </location>
</feature>
<keyword evidence="9 12" id="KW-0496">Mitochondrion</keyword>
<evidence type="ECO:0000256" key="14">
    <source>
        <dbReference type="SAM" id="MobiDB-lite"/>
    </source>
</evidence>
<evidence type="ECO:0000256" key="8">
    <source>
        <dbReference type="ARBA" id="ARBA00023054"/>
    </source>
</evidence>
<keyword evidence="10 12" id="KW-0472">Membrane</keyword>
<feature type="compositionally biased region" description="Basic and acidic residues" evidence="14">
    <location>
        <begin position="59"/>
        <end position="80"/>
    </location>
</feature>
<comment type="subunit">
    <text evidence="3 12">Homooligomer.</text>
</comment>
<comment type="caution">
    <text evidence="12">Lacks conserved residue(s) required for the propagation of feature annotation.</text>
</comment>
<evidence type="ECO:0000256" key="5">
    <source>
        <dbReference type="ARBA" id="ARBA00022792"/>
    </source>
</evidence>
<gene>
    <name evidence="15" type="ORF">PV04_09544</name>
</gene>